<organism evidence="1 2">
    <name type="scientific">Allokutzneria albata</name>
    <name type="common">Kibdelosporangium albatum</name>
    <dbReference type="NCBI Taxonomy" id="211114"/>
    <lineage>
        <taxon>Bacteria</taxon>
        <taxon>Bacillati</taxon>
        <taxon>Actinomycetota</taxon>
        <taxon>Actinomycetes</taxon>
        <taxon>Pseudonocardiales</taxon>
        <taxon>Pseudonocardiaceae</taxon>
        <taxon>Allokutzneria</taxon>
    </lineage>
</organism>
<evidence type="ECO:0000313" key="1">
    <source>
        <dbReference type="EMBL" id="SDN06428.1"/>
    </source>
</evidence>
<sequence>MARNSRSEEAIHSEERRRNRWAAAVAMALAVTSVPITTSASAAAPGYRLVHEHRHGGSLLRLWRNDNGAFHADLVNAATMAWIYLLDCNTGRVLASETQGWGIGRKDIRVGSVRQPVKVRVAGGVDGHYEPRVCFF</sequence>
<keyword evidence="2" id="KW-1185">Reference proteome</keyword>
<proteinExistence type="predicted"/>
<gene>
    <name evidence="1" type="ORF">SAMN04489726_4719</name>
</gene>
<reference evidence="1 2" key="1">
    <citation type="submission" date="2016-10" db="EMBL/GenBank/DDBJ databases">
        <authorList>
            <person name="de Groot N.N."/>
        </authorList>
    </citation>
    <scope>NUCLEOTIDE SEQUENCE [LARGE SCALE GENOMIC DNA]</scope>
    <source>
        <strain evidence="1 2">DSM 44149</strain>
    </source>
</reference>
<accession>A0A1G9YBG3</accession>
<dbReference type="AlphaFoldDB" id="A0A1G9YBG3"/>
<name>A0A1G9YBG3_ALLAB</name>
<dbReference type="EMBL" id="LT629701">
    <property type="protein sequence ID" value="SDN06428.1"/>
    <property type="molecule type" value="Genomic_DNA"/>
</dbReference>
<evidence type="ECO:0000313" key="2">
    <source>
        <dbReference type="Proteomes" id="UP000183376"/>
    </source>
</evidence>
<dbReference type="OrthoDB" id="9957579at2"/>
<protein>
    <submittedName>
        <fullName evidence="1">Uncharacterized protein</fullName>
    </submittedName>
</protein>
<dbReference type="Proteomes" id="UP000183376">
    <property type="component" value="Chromosome I"/>
</dbReference>